<dbReference type="AlphaFoldDB" id="A0AAE3N7W7"/>
<evidence type="ECO:0000256" key="1">
    <source>
        <dbReference type="SAM" id="Coils"/>
    </source>
</evidence>
<dbReference type="PANTHER" id="PTHR30203:SF24">
    <property type="entry name" value="BLR4935 PROTEIN"/>
    <property type="match status" value="1"/>
</dbReference>
<keyword evidence="3" id="KW-0732">Signal</keyword>
<dbReference type="Proteomes" id="UP001212602">
    <property type="component" value="Unassembled WGS sequence"/>
</dbReference>
<keyword evidence="1" id="KW-0175">Coiled coil</keyword>
<evidence type="ECO:0000256" key="3">
    <source>
        <dbReference type="SAM" id="SignalP"/>
    </source>
</evidence>
<keyword evidence="5" id="KW-1185">Reference proteome</keyword>
<feature type="coiled-coil region" evidence="1">
    <location>
        <begin position="127"/>
        <end position="186"/>
    </location>
</feature>
<proteinExistence type="predicted"/>
<feature type="chain" id="PRO_5042062365" evidence="3">
    <location>
        <begin position="27"/>
        <end position="429"/>
    </location>
</feature>
<dbReference type="EMBL" id="JAQIPB010000001">
    <property type="protein sequence ID" value="MDA7414899.1"/>
    <property type="molecule type" value="Genomic_DNA"/>
</dbReference>
<accession>A0AAE3N7W7</accession>
<evidence type="ECO:0000256" key="2">
    <source>
        <dbReference type="SAM" id="MobiDB-lite"/>
    </source>
</evidence>
<reference evidence="4" key="1">
    <citation type="submission" date="2023-01" db="EMBL/GenBank/DDBJ databases">
        <title>Xenophilus mangrovi sp. nov., isolated from soil of Mangrove nature reserve.</title>
        <authorList>
            <person name="Xu S."/>
            <person name="Liu Z."/>
            <person name="Xu Y."/>
        </authorList>
    </citation>
    <scope>NUCLEOTIDE SEQUENCE</scope>
    <source>
        <strain evidence="4">YW8</strain>
    </source>
</reference>
<dbReference type="SUPFAM" id="SSF56954">
    <property type="entry name" value="Outer membrane efflux proteins (OEP)"/>
    <property type="match status" value="1"/>
</dbReference>
<feature type="signal peptide" evidence="3">
    <location>
        <begin position="1"/>
        <end position="26"/>
    </location>
</feature>
<comment type="caution">
    <text evidence="4">The sequence shown here is derived from an EMBL/GenBank/DDBJ whole genome shotgun (WGS) entry which is preliminary data.</text>
</comment>
<gene>
    <name evidence="4" type="ORF">PGB34_00850</name>
</gene>
<name>A0AAE3N7W7_9BURK</name>
<feature type="region of interest" description="Disordered" evidence="2">
    <location>
        <begin position="233"/>
        <end position="256"/>
    </location>
</feature>
<sequence>MQLSRFALLACAPAVLGLLLAPPAGAQAQAPAAAAPAVAAAAPPTASTSLKDAFDAAWQQQPEARALAQRRVAAQATQRAADTWTPAPMALELAHTSDRLNSNEGQREWEAGIAIALWRPGERSSSRALAEAQAQALERRADLARLQLAGRLREAWWPLAQARLNHQLADQQLQLAEQLAADVERRMQAGELARSDLLQAQGSVAAARATQAEAAQAQVEAAQRWQAVAGQPAAADAALQPEAEPAAEAAAAFDSHPRGAELAQRLAVAQASAALTQRQGAGNPEITLGTTRERGSFGERGRYALNIGLRLPFGQSARQEAQWASAQAEALELEAQLEQARLGLATEQHSLKARVAAMRVRLAAARQRAHLAEQTRELIDRSFRLGESDLPTRLRTHHEAVEAARQQAAARLELASAISQWRQSLGLLP</sequence>
<dbReference type="InterPro" id="IPR010131">
    <property type="entry name" value="MdtP/NodT-like"/>
</dbReference>
<dbReference type="PANTHER" id="PTHR30203">
    <property type="entry name" value="OUTER MEMBRANE CATION EFFLUX PROTEIN"/>
    <property type="match status" value="1"/>
</dbReference>
<dbReference type="Gene3D" id="1.20.1600.10">
    <property type="entry name" value="Outer membrane efflux proteins (OEP)"/>
    <property type="match status" value="1"/>
</dbReference>
<organism evidence="4 5">
    <name type="scientific">Xenophilus arseniciresistens</name>
    <dbReference type="NCBI Taxonomy" id="1283306"/>
    <lineage>
        <taxon>Bacteria</taxon>
        <taxon>Pseudomonadati</taxon>
        <taxon>Pseudomonadota</taxon>
        <taxon>Betaproteobacteria</taxon>
        <taxon>Burkholderiales</taxon>
        <taxon>Comamonadaceae</taxon>
        <taxon>Xenophilus</taxon>
    </lineage>
</organism>
<dbReference type="RefSeq" id="WP_271426174.1">
    <property type="nucleotide sequence ID" value="NZ_JAQIPB010000001.1"/>
</dbReference>
<feature type="compositionally biased region" description="Low complexity" evidence="2">
    <location>
        <begin position="233"/>
        <end position="252"/>
    </location>
</feature>
<protein>
    <submittedName>
        <fullName evidence="4">TolC family protein</fullName>
    </submittedName>
</protein>
<evidence type="ECO:0000313" key="4">
    <source>
        <dbReference type="EMBL" id="MDA7414899.1"/>
    </source>
</evidence>
<evidence type="ECO:0000313" key="5">
    <source>
        <dbReference type="Proteomes" id="UP001212602"/>
    </source>
</evidence>
<dbReference type="GO" id="GO:0015562">
    <property type="term" value="F:efflux transmembrane transporter activity"/>
    <property type="evidence" value="ECO:0007669"/>
    <property type="project" value="InterPro"/>
</dbReference>